<evidence type="ECO:0000313" key="2">
    <source>
        <dbReference type="EMBL" id="PFG73847.1"/>
    </source>
</evidence>
<reference evidence="2 3" key="1">
    <citation type="submission" date="2017-09" db="EMBL/GenBank/DDBJ databases">
        <title>Sequencing the genomes of two abundant thermophiles in Great Basin hot springs: Thermocrinis jamiesonii and novel Chloroflexi Thermoflexus hugenholtzii.</title>
        <authorList>
            <person name="Hedlund B."/>
        </authorList>
    </citation>
    <scope>NUCLEOTIDE SEQUENCE [LARGE SCALE GENOMIC DNA]</scope>
    <source>
        <strain evidence="2 3">G233</strain>
    </source>
</reference>
<feature type="transmembrane region" description="Helical" evidence="1">
    <location>
        <begin position="31"/>
        <end position="53"/>
    </location>
</feature>
<keyword evidence="3" id="KW-1185">Reference proteome</keyword>
<evidence type="ECO:0000313" key="3">
    <source>
        <dbReference type="Proteomes" id="UP000223071"/>
    </source>
</evidence>
<evidence type="ECO:0008006" key="4">
    <source>
        <dbReference type="Google" id="ProtNLM"/>
    </source>
</evidence>
<keyword evidence="1" id="KW-0812">Transmembrane</keyword>
<keyword evidence="1" id="KW-0472">Membrane</keyword>
<dbReference type="AlphaFoldDB" id="A0A2A9HCW7"/>
<accession>A0A2A9HCW7</accession>
<keyword evidence="1" id="KW-1133">Transmembrane helix</keyword>
<feature type="transmembrane region" description="Helical" evidence="1">
    <location>
        <begin position="112"/>
        <end position="145"/>
    </location>
</feature>
<dbReference type="Proteomes" id="UP000223071">
    <property type="component" value="Unassembled WGS sequence"/>
</dbReference>
<name>A0A2A9HCW7_TEPT2</name>
<gene>
    <name evidence="2" type="ORF">A9A59_1053</name>
</gene>
<dbReference type="RefSeq" id="WP_098503280.1">
    <property type="nucleotide sequence ID" value="NZ_PDJQ01000001.1"/>
</dbReference>
<comment type="caution">
    <text evidence="2">The sequence shown here is derived from an EMBL/GenBank/DDBJ whole genome shotgun (WGS) entry which is preliminary data.</text>
</comment>
<protein>
    <recommendedName>
        <fullName evidence="4">Yip1 domain-containing protein</fullName>
    </recommendedName>
</protein>
<sequence>MDPNVIVNHVMRLVRFDTSVFDEVRDDANELIPALVVAAVASLLAGLGATLFWEFNFDFGPEDPWLNTFILGGIFMAALYAVWVLVVYVMLAQVYKASGDVQSLFRTMGYAAWPLALSVLMFIPVLYPVFALGSIVLLFVMSIYAAQSVTNADSTQVVMANLAGMAVFTLVLSIIAFSSDTTIIGAGIFAILQQIP</sequence>
<proteinExistence type="predicted"/>
<evidence type="ECO:0000256" key="1">
    <source>
        <dbReference type="SAM" id="Phobius"/>
    </source>
</evidence>
<dbReference type="EMBL" id="PDJQ01000001">
    <property type="protein sequence ID" value="PFG73847.1"/>
    <property type="molecule type" value="Genomic_DNA"/>
</dbReference>
<feature type="transmembrane region" description="Helical" evidence="1">
    <location>
        <begin position="165"/>
        <end position="192"/>
    </location>
</feature>
<feature type="transmembrane region" description="Helical" evidence="1">
    <location>
        <begin position="65"/>
        <end position="91"/>
    </location>
</feature>
<organism evidence="2 3">
    <name type="scientific">Tepidiforma thermophila (strain KCTC 52669 / CGMCC 1.13589 / G233)</name>
    <dbReference type="NCBI Taxonomy" id="2761530"/>
    <lineage>
        <taxon>Bacteria</taxon>
        <taxon>Bacillati</taxon>
        <taxon>Chloroflexota</taxon>
        <taxon>Tepidiformia</taxon>
        <taxon>Tepidiformales</taxon>
        <taxon>Tepidiformaceae</taxon>
        <taxon>Tepidiforma</taxon>
    </lineage>
</organism>